<dbReference type="EC" id="3.1.3.48" evidence="1"/>
<name>A0ABM3DBK0_SALSA</name>
<dbReference type="InterPro" id="IPR016130">
    <property type="entry name" value="Tyr_Pase_AS"/>
</dbReference>
<dbReference type="PRINTS" id="PR00700">
    <property type="entry name" value="PRTYPHPHTASE"/>
</dbReference>
<dbReference type="PRINTS" id="PR01778">
    <property type="entry name" value="KIMPTPASE"/>
</dbReference>
<keyword evidence="4" id="KW-0904">Protein phosphatase</keyword>
<feature type="domain" description="Tyrosine specific protein phosphatases" evidence="8">
    <location>
        <begin position="652"/>
        <end position="728"/>
    </location>
</feature>
<dbReference type="GeneID" id="106598947"/>
<dbReference type="PROSITE" id="PS00383">
    <property type="entry name" value="TYR_PHOSPHATASE_1"/>
    <property type="match status" value="1"/>
</dbReference>
<evidence type="ECO:0000313" key="11">
    <source>
        <dbReference type="RefSeq" id="XP_045556180.1"/>
    </source>
</evidence>
<dbReference type="InterPro" id="IPR008356">
    <property type="entry name" value="Tyr_Pase_KIM-con"/>
</dbReference>
<dbReference type="InterPro" id="IPR059011">
    <property type="entry name" value="PTPRR_N"/>
</dbReference>
<dbReference type="SMART" id="SM00404">
    <property type="entry name" value="PTPc_motif"/>
    <property type="match status" value="1"/>
</dbReference>
<gene>
    <name evidence="10 11 12" type="primary">LOC106598947</name>
</gene>
<keyword evidence="6" id="KW-0732">Signal</keyword>
<dbReference type="InterPro" id="IPR000387">
    <property type="entry name" value="Tyr_Pase_dom"/>
</dbReference>
<evidence type="ECO:0000259" key="7">
    <source>
        <dbReference type="PROSITE" id="PS50055"/>
    </source>
</evidence>
<organism evidence="9 10">
    <name type="scientific">Salmo salar</name>
    <name type="common">Atlantic salmon</name>
    <dbReference type="NCBI Taxonomy" id="8030"/>
    <lineage>
        <taxon>Eukaryota</taxon>
        <taxon>Metazoa</taxon>
        <taxon>Chordata</taxon>
        <taxon>Craniata</taxon>
        <taxon>Vertebrata</taxon>
        <taxon>Euteleostomi</taxon>
        <taxon>Actinopterygii</taxon>
        <taxon>Neopterygii</taxon>
        <taxon>Teleostei</taxon>
        <taxon>Protacanthopterygii</taxon>
        <taxon>Salmoniformes</taxon>
        <taxon>Salmonidae</taxon>
        <taxon>Salmoninae</taxon>
        <taxon>Salmo</taxon>
    </lineage>
</organism>
<evidence type="ECO:0000256" key="2">
    <source>
        <dbReference type="ARBA" id="ARBA00022553"/>
    </source>
</evidence>
<keyword evidence="2" id="KW-0597">Phosphoprotein</keyword>
<dbReference type="Pfam" id="PF26155">
    <property type="entry name" value="PTPRR_N"/>
    <property type="match status" value="1"/>
</dbReference>
<evidence type="ECO:0000313" key="12">
    <source>
        <dbReference type="RefSeq" id="XP_045556181.1"/>
    </source>
</evidence>
<sequence length="747" mass="83622">MQQRRCGFLMVLSFLLQMGNADVFSGDHDRYMTRTGEGRRWSDSPVLVYRHVDQDGQERTLGLETPGWQRGGDRDSLHALVNTLNAQHQARLDSFSRDMARVDMARVDMARVDSLLTQSSQTHARLAKLMPAALLESRFRQAPRGHGAVSLLAQPEQEVRVENAPVSARYIVTVNLQVDVRRLNVSLLKRFREGVAAALDISPRHLHINRLNERKNGIELYVSSDRPGATEPFPAEEVIQSLNINILHRSLGHFGITEVSSEKNVLQDQHERDNVWTKEGFFAAIIFLTIFIIITTCLMVLYRLKEKVEYSDRQIKEQPVFPSRNLHLTPVTVLPPVPLHAVGAQTQPQVPFSSSMVQAEPAPPCIPTSIPPPRACCPPPTTPVPIPVSSSSCGPPQLPPAHQKPCLSASPSPFRMKAAACLQERRGSNVSLVLDMSSLASVEPLNCGLVTPRARATQEYLQSAGRTLSRQQLRDVVLNTQTLHAEFAEIPMNFVDPKVMDISSHGTKNRYKTILPNPHSRVILRTKSSFDPLSSYINANYIRGYLGDEKAYIATQGPMINTVNDFWQMAWQEDCPVIIMITKLREKNEKCVLYWPERRGIYGKVEVLINNVTECDNYTCRTLILKQGAQSRVVKHYWYTSWPDHKTPDSAQPLLQLMRDVEEDRTGSPSQGPVIVHCSAGIGRTGCFIATTIGCRQLELEGVVDVLGIVCQLRADRGGLIQTGEQYEFVHHALSLFETRLSTDTGQ</sequence>
<evidence type="ECO:0000256" key="6">
    <source>
        <dbReference type="SAM" id="SignalP"/>
    </source>
</evidence>
<dbReference type="InterPro" id="IPR003595">
    <property type="entry name" value="Tyr_Pase_cat"/>
</dbReference>
<keyword evidence="5" id="KW-0812">Transmembrane</keyword>
<feature type="signal peptide" evidence="6">
    <location>
        <begin position="1"/>
        <end position="21"/>
    </location>
</feature>
<evidence type="ECO:0000256" key="1">
    <source>
        <dbReference type="ARBA" id="ARBA00013064"/>
    </source>
</evidence>
<dbReference type="Pfam" id="PF00102">
    <property type="entry name" value="Y_phosphatase"/>
    <property type="match status" value="1"/>
</dbReference>
<dbReference type="RefSeq" id="XP_045556180.1">
    <property type="nucleotide sequence ID" value="XM_045700224.1"/>
</dbReference>
<feature type="chain" id="PRO_5045024284" description="protein-tyrosine-phosphatase" evidence="6">
    <location>
        <begin position="22"/>
        <end position="747"/>
    </location>
</feature>
<feature type="transmembrane region" description="Helical" evidence="5">
    <location>
        <begin position="281"/>
        <end position="304"/>
    </location>
</feature>
<dbReference type="SMART" id="SM00194">
    <property type="entry name" value="PTPc"/>
    <property type="match status" value="1"/>
</dbReference>
<evidence type="ECO:0000259" key="8">
    <source>
        <dbReference type="PROSITE" id="PS50056"/>
    </source>
</evidence>
<keyword evidence="3" id="KW-0378">Hydrolase</keyword>
<reference evidence="10 11" key="1">
    <citation type="submission" date="2025-05" db="UniProtKB">
        <authorList>
            <consortium name="RefSeq"/>
        </authorList>
    </citation>
    <scope>IDENTIFICATION</scope>
</reference>
<dbReference type="PROSITE" id="PS50056">
    <property type="entry name" value="TYR_PHOSPHATASE_2"/>
    <property type="match status" value="1"/>
</dbReference>
<proteinExistence type="predicted"/>
<evidence type="ECO:0000256" key="3">
    <source>
        <dbReference type="ARBA" id="ARBA00022801"/>
    </source>
</evidence>
<accession>A0ABM3DBK0</accession>
<dbReference type="RefSeq" id="XP_045556179.1">
    <property type="nucleotide sequence ID" value="XM_045700223.1"/>
</dbReference>
<evidence type="ECO:0000313" key="10">
    <source>
        <dbReference type="RefSeq" id="XP_045556179.1"/>
    </source>
</evidence>
<keyword evidence="5" id="KW-1133">Transmembrane helix</keyword>
<evidence type="ECO:0000313" key="9">
    <source>
        <dbReference type="Proteomes" id="UP001652741"/>
    </source>
</evidence>
<dbReference type="RefSeq" id="XP_045556181.1">
    <property type="nucleotide sequence ID" value="XM_045700225.1"/>
</dbReference>
<dbReference type="Gene3D" id="3.90.190.10">
    <property type="entry name" value="Protein tyrosine phosphatase superfamily"/>
    <property type="match status" value="1"/>
</dbReference>
<dbReference type="SUPFAM" id="SSF52799">
    <property type="entry name" value="(Phosphotyrosine protein) phosphatases II"/>
    <property type="match status" value="1"/>
</dbReference>
<dbReference type="PANTHER" id="PTHR46198">
    <property type="entry name" value="PROTEIN-TYROSINE-PHOSPHATASE"/>
    <property type="match status" value="1"/>
</dbReference>
<dbReference type="InterPro" id="IPR029021">
    <property type="entry name" value="Prot-tyrosine_phosphatase-like"/>
</dbReference>
<dbReference type="Proteomes" id="UP001652741">
    <property type="component" value="Chromosome ssa17"/>
</dbReference>
<protein>
    <recommendedName>
        <fullName evidence="1">protein-tyrosine-phosphatase</fullName>
        <ecNumber evidence="1">3.1.3.48</ecNumber>
    </recommendedName>
</protein>
<dbReference type="PROSITE" id="PS50055">
    <property type="entry name" value="TYR_PHOSPHATASE_PTP"/>
    <property type="match status" value="1"/>
</dbReference>
<dbReference type="PANTHER" id="PTHR46198:SF2">
    <property type="entry name" value="RECEPTOR-TYPE TYROSINE-PROTEIN PHOSPHATASE R"/>
    <property type="match status" value="1"/>
</dbReference>
<dbReference type="InterPro" id="IPR000242">
    <property type="entry name" value="PTP_cat"/>
</dbReference>
<evidence type="ECO:0000256" key="5">
    <source>
        <dbReference type="SAM" id="Phobius"/>
    </source>
</evidence>
<keyword evidence="9" id="KW-1185">Reference proteome</keyword>
<keyword evidence="5" id="KW-0472">Membrane</keyword>
<feature type="domain" description="Tyrosine-protein phosphatase" evidence="7">
    <location>
        <begin position="483"/>
        <end position="737"/>
    </location>
</feature>
<evidence type="ECO:0000256" key="4">
    <source>
        <dbReference type="ARBA" id="ARBA00022912"/>
    </source>
</evidence>